<comment type="domain">
    <text evidence="7">The PPIase activity resides only in the second parvulin domain. The N-terminal region and the C-terminal tail are necessary and sufficient for the chaperone activity of SurA. The PPIase activity is dispensable for SurA to function as a chaperone. The N-terminal region and the C-terminal tail are also required for porin recognition.</text>
</comment>
<evidence type="ECO:0000256" key="4">
    <source>
        <dbReference type="ARBA" id="ARBA00023110"/>
    </source>
</evidence>
<name>D0L088_HALNC</name>
<dbReference type="GO" id="GO:0050821">
    <property type="term" value="P:protein stabilization"/>
    <property type="evidence" value="ECO:0007669"/>
    <property type="project" value="InterPro"/>
</dbReference>
<dbReference type="PANTHER" id="PTHR47637">
    <property type="entry name" value="CHAPERONE SURA"/>
    <property type="match status" value="1"/>
</dbReference>
<dbReference type="GO" id="GO:0042277">
    <property type="term" value="F:peptide binding"/>
    <property type="evidence" value="ECO:0007669"/>
    <property type="project" value="InterPro"/>
</dbReference>
<protein>
    <recommendedName>
        <fullName evidence="7">Chaperone SurA</fullName>
    </recommendedName>
    <alternativeName>
        <fullName evidence="7">Peptidyl-prolyl cis-trans isomerase SurA</fullName>
        <shortName evidence="7">PPIase SurA</shortName>
        <ecNumber evidence="7">5.2.1.8</ecNumber>
    </alternativeName>
    <alternativeName>
        <fullName evidence="7">Rotamase SurA</fullName>
    </alternativeName>
</protein>
<comment type="function">
    <text evidence="7">Chaperone involved in the correct folding and assembly of outer membrane proteins. Recognizes specific patterns of aromatic residues and the orientation of their side chains, which are found more frequently in integral outer membrane proteins. May act in both early periplasmic and late outer membrane-associated steps of protein maturation.</text>
</comment>
<comment type="catalytic activity">
    <reaction evidence="7">
        <text>[protein]-peptidylproline (omega=180) = [protein]-peptidylproline (omega=0)</text>
        <dbReference type="Rhea" id="RHEA:16237"/>
        <dbReference type="Rhea" id="RHEA-COMP:10747"/>
        <dbReference type="Rhea" id="RHEA-COMP:10748"/>
        <dbReference type="ChEBI" id="CHEBI:83833"/>
        <dbReference type="ChEBI" id="CHEBI:83834"/>
        <dbReference type="EC" id="5.2.1.8"/>
    </reaction>
</comment>
<dbReference type="InterPro" id="IPR027304">
    <property type="entry name" value="Trigger_fact/SurA_dom_sf"/>
</dbReference>
<keyword evidence="10" id="KW-1185">Reference proteome</keyword>
<dbReference type="SUPFAM" id="SSF109998">
    <property type="entry name" value="Triger factor/SurA peptide-binding domain-like"/>
    <property type="match status" value="1"/>
</dbReference>
<dbReference type="Gene3D" id="3.10.50.40">
    <property type="match status" value="2"/>
</dbReference>
<keyword evidence="1 7" id="KW-0732">Signal</keyword>
<evidence type="ECO:0000256" key="2">
    <source>
        <dbReference type="ARBA" id="ARBA00022737"/>
    </source>
</evidence>
<dbReference type="EMBL" id="CP001801">
    <property type="protein sequence ID" value="ACX96111.1"/>
    <property type="molecule type" value="Genomic_DNA"/>
</dbReference>
<dbReference type="Proteomes" id="UP000009102">
    <property type="component" value="Chromosome"/>
</dbReference>
<dbReference type="SUPFAM" id="SSF54534">
    <property type="entry name" value="FKBP-like"/>
    <property type="match status" value="2"/>
</dbReference>
<keyword evidence="5 7" id="KW-0143">Chaperone</keyword>
<dbReference type="KEGG" id="hna:Hneap_1275"/>
<organism evidence="9 10">
    <name type="scientific">Halothiobacillus neapolitanus (strain ATCC 23641 / DSM 15147 / CIP 104769 / NCIMB 8539 / c2)</name>
    <name type="common">Thiobacillus neapolitanus</name>
    <dbReference type="NCBI Taxonomy" id="555778"/>
    <lineage>
        <taxon>Bacteria</taxon>
        <taxon>Pseudomonadati</taxon>
        <taxon>Pseudomonadota</taxon>
        <taxon>Gammaproteobacteria</taxon>
        <taxon>Chromatiales</taxon>
        <taxon>Halothiobacillaceae</taxon>
        <taxon>Halothiobacillus</taxon>
    </lineage>
</organism>
<sequence length="465" mass="51910">MTTSPRSSFLLHIFARLTPAWLALAAGLSFGVVFSTPTIAADLTPAAGEQMFDRIVAVVNQSVITQRQLNDRIQQVSSQINIQALSPSDFKQLEERVLDRMITEEVELQRAKQIGITVDEQRLDSALDGIAQRNGMSLDQLQQAVTRQGEDWNAYRDNIRKQIIIDELKRREVYERVDITDRDIDEYLKQYMGADTDTTEYHLAQILISVPENATPSQVENAKKRADDVMAALKAGQDFAKVSAERSDAPDATKGGDLGWRDMSRIPGLFTDTVKSLKTGEISGLIRSPNGFHILKLLGERKRTAGNTQLTEYEAEHVLIQVNGKRDATAAKAQAEKLRQEIISGKATFAEIASKYSDDKGSAQQGGLLGWVNPSDMVPEFATMLEQTPVGKISPVFQTQFGFHFLEVLKTREVQVPTDKLRAQARQAIGQRRADEDLVNYIRRLRAEAYIDNRLTGTINDSETE</sequence>
<evidence type="ECO:0000313" key="10">
    <source>
        <dbReference type="Proteomes" id="UP000009102"/>
    </source>
</evidence>
<gene>
    <name evidence="7" type="primary">surA</name>
    <name evidence="9" type="ordered locus">Hneap_1275</name>
</gene>
<keyword evidence="6 7" id="KW-0413">Isomerase</keyword>
<keyword evidence="2 7" id="KW-0677">Repeat</keyword>
<dbReference type="Gene3D" id="1.10.4030.10">
    <property type="entry name" value="Porin chaperone SurA, peptide-binding domain"/>
    <property type="match status" value="1"/>
</dbReference>
<dbReference type="GO" id="GO:0006457">
    <property type="term" value="P:protein folding"/>
    <property type="evidence" value="ECO:0007669"/>
    <property type="project" value="UniProtKB-UniRule"/>
</dbReference>
<dbReference type="GO" id="GO:0043165">
    <property type="term" value="P:Gram-negative-bacterium-type cell outer membrane assembly"/>
    <property type="evidence" value="ECO:0007669"/>
    <property type="project" value="InterPro"/>
</dbReference>
<feature type="domain" description="PpiC" evidence="8">
    <location>
        <begin position="310"/>
        <end position="410"/>
    </location>
</feature>
<feature type="domain" description="PpiC" evidence="8">
    <location>
        <begin position="198"/>
        <end position="299"/>
    </location>
</feature>
<dbReference type="GO" id="GO:0030288">
    <property type="term" value="C:outer membrane-bounded periplasmic space"/>
    <property type="evidence" value="ECO:0007669"/>
    <property type="project" value="InterPro"/>
</dbReference>
<dbReference type="InterPro" id="IPR000297">
    <property type="entry name" value="PPIase_PpiC"/>
</dbReference>
<dbReference type="STRING" id="555778.Hneap_1275"/>
<dbReference type="EC" id="5.2.1.8" evidence="7"/>
<accession>D0L088</accession>
<dbReference type="GO" id="GO:0051082">
    <property type="term" value="F:unfolded protein binding"/>
    <property type="evidence" value="ECO:0007669"/>
    <property type="project" value="UniProtKB-UniRule"/>
</dbReference>
<evidence type="ECO:0000313" key="9">
    <source>
        <dbReference type="EMBL" id="ACX96111.1"/>
    </source>
</evidence>
<keyword evidence="4 7" id="KW-0697">Rotamase</keyword>
<dbReference type="PROSITE" id="PS50198">
    <property type="entry name" value="PPIC_PPIASE_2"/>
    <property type="match status" value="2"/>
</dbReference>
<dbReference type="PANTHER" id="PTHR47637:SF1">
    <property type="entry name" value="CHAPERONE SURA"/>
    <property type="match status" value="1"/>
</dbReference>
<dbReference type="InterPro" id="IPR046357">
    <property type="entry name" value="PPIase_dom_sf"/>
</dbReference>
<dbReference type="RefSeq" id="WP_012824145.1">
    <property type="nucleotide sequence ID" value="NC_013422.1"/>
</dbReference>
<evidence type="ECO:0000256" key="7">
    <source>
        <dbReference type="HAMAP-Rule" id="MF_01183"/>
    </source>
</evidence>
<keyword evidence="3 7" id="KW-0574">Periplasm</keyword>
<comment type="subcellular location">
    <subcellularLocation>
        <location evidence="7">Periplasm</location>
    </subcellularLocation>
    <text evidence="7">Is capable of associating with the outer membrane.</text>
</comment>
<dbReference type="HAMAP" id="MF_01183">
    <property type="entry name" value="Chaperone_SurA"/>
    <property type="match status" value="1"/>
</dbReference>
<evidence type="ECO:0000256" key="6">
    <source>
        <dbReference type="ARBA" id="ARBA00023235"/>
    </source>
</evidence>
<dbReference type="AlphaFoldDB" id="D0L088"/>
<evidence type="ECO:0000259" key="8">
    <source>
        <dbReference type="PROSITE" id="PS50198"/>
    </source>
</evidence>
<dbReference type="Pfam" id="PF09312">
    <property type="entry name" value="SurA_N"/>
    <property type="match status" value="1"/>
</dbReference>
<dbReference type="InterPro" id="IPR023034">
    <property type="entry name" value="PPIase_SurA"/>
</dbReference>
<dbReference type="InterPro" id="IPR050280">
    <property type="entry name" value="OMP_Chaperone_SurA"/>
</dbReference>
<dbReference type="Pfam" id="PF00639">
    <property type="entry name" value="Rotamase"/>
    <property type="match status" value="2"/>
</dbReference>
<dbReference type="OrthoDB" id="14196at2"/>
<evidence type="ECO:0000256" key="3">
    <source>
        <dbReference type="ARBA" id="ARBA00022764"/>
    </source>
</evidence>
<reference evidence="9 10" key="1">
    <citation type="submission" date="2009-10" db="EMBL/GenBank/DDBJ databases">
        <title>Complete sequence of Halothiobacillus neapolitanus c2.</title>
        <authorList>
            <consortium name="US DOE Joint Genome Institute"/>
            <person name="Lucas S."/>
            <person name="Copeland A."/>
            <person name="Lapidus A."/>
            <person name="Glavina del Rio T."/>
            <person name="Tice H."/>
            <person name="Bruce D."/>
            <person name="Goodwin L."/>
            <person name="Pitluck S."/>
            <person name="Davenport K."/>
            <person name="Brettin T."/>
            <person name="Detter J.C."/>
            <person name="Han C."/>
            <person name="Tapia R."/>
            <person name="Larimer F."/>
            <person name="Land M."/>
            <person name="Hauser L."/>
            <person name="Kyrpides N."/>
            <person name="Mikhailova N."/>
            <person name="Kerfeld C."/>
            <person name="Cannon G."/>
            <person name="Heinhort S."/>
        </authorList>
    </citation>
    <scope>NUCLEOTIDE SEQUENCE [LARGE SCALE GENOMIC DNA]</scope>
    <source>
        <strain evidence="10">ATCC 23641 / c2</strain>
    </source>
</reference>
<dbReference type="HOGENOM" id="CLU_034646_11_0_6"/>
<evidence type="ECO:0000256" key="5">
    <source>
        <dbReference type="ARBA" id="ARBA00023186"/>
    </source>
</evidence>
<dbReference type="eggNOG" id="COG0760">
    <property type="taxonomic scope" value="Bacteria"/>
</dbReference>
<dbReference type="InterPro" id="IPR015391">
    <property type="entry name" value="SurA_N"/>
</dbReference>
<evidence type="ECO:0000256" key="1">
    <source>
        <dbReference type="ARBA" id="ARBA00022729"/>
    </source>
</evidence>
<proteinExistence type="inferred from homology"/>
<dbReference type="GO" id="GO:0003755">
    <property type="term" value="F:peptidyl-prolyl cis-trans isomerase activity"/>
    <property type="evidence" value="ECO:0007669"/>
    <property type="project" value="UniProtKB-UniRule"/>
</dbReference>